<evidence type="ECO:0000256" key="7">
    <source>
        <dbReference type="ARBA" id="ARBA00032824"/>
    </source>
</evidence>
<dbReference type="STRING" id="1227492.C482_02916"/>
<accession>M0B2Z1</accession>
<dbReference type="PROSITE" id="PS51352">
    <property type="entry name" value="THIOREDOXIN_2"/>
    <property type="match status" value="1"/>
</dbReference>
<evidence type="ECO:0000256" key="2">
    <source>
        <dbReference type="ARBA" id="ARBA00022559"/>
    </source>
</evidence>
<evidence type="ECO:0000256" key="3">
    <source>
        <dbReference type="ARBA" id="ARBA00022862"/>
    </source>
</evidence>
<dbReference type="AlphaFoldDB" id="M0B2Z1"/>
<comment type="caution">
    <text evidence="11">The sequence shown here is derived from an EMBL/GenBank/DDBJ whole genome shotgun (WGS) entry which is preliminary data.</text>
</comment>
<dbReference type="CDD" id="cd03017">
    <property type="entry name" value="PRX_BCP"/>
    <property type="match status" value="1"/>
</dbReference>
<dbReference type="EMBL" id="AOIN01000022">
    <property type="protein sequence ID" value="ELZ04922.1"/>
    <property type="molecule type" value="Genomic_DNA"/>
</dbReference>
<evidence type="ECO:0000259" key="10">
    <source>
        <dbReference type="PROSITE" id="PS51352"/>
    </source>
</evidence>
<feature type="domain" description="Thioredoxin" evidence="10">
    <location>
        <begin position="2"/>
        <end position="146"/>
    </location>
</feature>
<evidence type="ECO:0000256" key="4">
    <source>
        <dbReference type="ARBA" id="ARBA00023002"/>
    </source>
</evidence>
<proteinExistence type="inferred from homology"/>
<dbReference type="GO" id="GO:0005737">
    <property type="term" value="C:cytoplasm"/>
    <property type="evidence" value="ECO:0007669"/>
    <property type="project" value="TreeGrafter"/>
</dbReference>
<dbReference type="GO" id="GO:0034599">
    <property type="term" value="P:cellular response to oxidative stress"/>
    <property type="evidence" value="ECO:0007669"/>
    <property type="project" value="TreeGrafter"/>
</dbReference>
<dbReference type="GO" id="GO:0008379">
    <property type="term" value="F:thioredoxin peroxidase activity"/>
    <property type="evidence" value="ECO:0007669"/>
    <property type="project" value="TreeGrafter"/>
</dbReference>
<comment type="similarity">
    <text evidence="8">Belongs to the peroxiredoxin family. BCP/PrxQ subfamily.</text>
</comment>
<name>M0B2Z1_9EURY</name>
<keyword evidence="4" id="KW-0560">Oxidoreductase</keyword>
<dbReference type="OrthoDB" id="145578at2157"/>
<dbReference type="InterPro" id="IPR050924">
    <property type="entry name" value="Peroxiredoxin_BCP/PrxQ"/>
</dbReference>
<protein>
    <recommendedName>
        <fullName evidence="1">thioredoxin-dependent peroxiredoxin</fullName>
        <ecNumber evidence="1">1.11.1.24</ecNumber>
    </recommendedName>
    <alternativeName>
        <fullName evidence="7">Thioredoxin peroxidase</fullName>
    </alternativeName>
</protein>
<dbReference type="PATRIC" id="fig|1227492.4.peg.564"/>
<dbReference type="Proteomes" id="UP000011693">
    <property type="component" value="Unassembled WGS sequence"/>
</dbReference>
<evidence type="ECO:0000256" key="6">
    <source>
        <dbReference type="ARBA" id="ARBA00023284"/>
    </source>
</evidence>
<dbReference type="RefSeq" id="WP_006165933.1">
    <property type="nucleotide sequence ID" value="NZ_AOIN01000022.1"/>
</dbReference>
<dbReference type="PANTHER" id="PTHR42801">
    <property type="entry name" value="THIOREDOXIN-DEPENDENT PEROXIDE REDUCTASE"/>
    <property type="match status" value="1"/>
</dbReference>
<keyword evidence="12" id="KW-1185">Reference proteome</keyword>
<dbReference type="Pfam" id="PF00578">
    <property type="entry name" value="AhpC-TSA"/>
    <property type="match status" value="1"/>
</dbReference>
<organism evidence="11 12">
    <name type="scientific">Natrialba chahannaoensis JCM 10990</name>
    <dbReference type="NCBI Taxonomy" id="1227492"/>
    <lineage>
        <taxon>Archaea</taxon>
        <taxon>Methanobacteriati</taxon>
        <taxon>Methanobacteriota</taxon>
        <taxon>Stenosarchaea group</taxon>
        <taxon>Halobacteria</taxon>
        <taxon>Halobacteriales</taxon>
        <taxon>Natrialbaceae</taxon>
        <taxon>Natrialba</taxon>
    </lineage>
</organism>
<keyword evidence="5" id="KW-1015">Disulfide bond</keyword>
<gene>
    <name evidence="11" type="ORF">C482_02916</name>
</gene>
<reference evidence="11 12" key="1">
    <citation type="journal article" date="2014" name="PLoS Genet.">
        <title>Phylogenetically driven sequencing of extremely halophilic archaea reveals strategies for static and dynamic osmo-response.</title>
        <authorList>
            <person name="Becker E.A."/>
            <person name="Seitzer P.M."/>
            <person name="Tritt A."/>
            <person name="Larsen D."/>
            <person name="Krusor M."/>
            <person name="Yao A.I."/>
            <person name="Wu D."/>
            <person name="Madern D."/>
            <person name="Eisen J.A."/>
            <person name="Darling A.E."/>
            <person name="Facciotti M.T."/>
        </authorList>
    </citation>
    <scope>NUCLEOTIDE SEQUENCE [LARGE SCALE GENOMIC DNA]</scope>
    <source>
        <strain evidence="11 12">JCM 10990</strain>
    </source>
</reference>
<keyword evidence="2" id="KW-0575">Peroxidase</keyword>
<dbReference type="SUPFAM" id="SSF52833">
    <property type="entry name" value="Thioredoxin-like"/>
    <property type="match status" value="1"/>
</dbReference>
<dbReference type="InterPro" id="IPR000866">
    <property type="entry name" value="AhpC/TSA"/>
</dbReference>
<comment type="catalytic activity">
    <reaction evidence="9">
        <text>a hydroperoxide + [thioredoxin]-dithiol = an alcohol + [thioredoxin]-disulfide + H2O</text>
        <dbReference type="Rhea" id="RHEA:62620"/>
        <dbReference type="Rhea" id="RHEA-COMP:10698"/>
        <dbReference type="Rhea" id="RHEA-COMP:10700"/>
        <dbReference type="ChEBI" id="CHEBI:15377"/>
        <dbReference type="ChEBI" id="CHEBI:29950"/>
        <dbReference type="ChEBI" id="CHEBI:30879"/>
        <dbReference type="ChEBI" id="CHEBI:35924"/>
        <dbReference type="ChEBI" id="CHEBI:50058"/>
        <dbReference type="EC" id="1.11.1.24"/>
    </reaction>
</comment>
<dbReference type="GO" id="GO:0045454">
    <property type="term" value="P:cell redox homeostasis"/>
    <property type="evidence" value="ECO:0007669"/>
    <property type="project" value="TreeGrafter"/>
</dbReference>
<evidence type="ECO:0000256" key="1">
    <source>
        <dbReference type="ARBA" id="ARBA00013017"/>
    </source>
</evidence>
<evidence type="ECO:0000256" key="9">
    <source>
        <dbReference type="ARBA" id="ARBA00049091"/>
    </source>
</evidence>
<evidence type="ECO:0000313" key="11">
    <source>
        <dbReference type="EMBL" id="ELZ04922.1"/>
    </source>
</evidence>
<dbReference type="Gene3D" id="3.40.30.10">
    <property type="entry name" value="Glutaredoxin"/>
    <property type="match status" value="1"/>
</dbReference>
<dbReference type="InterPro" id="IPR036249">
    <property type="entry name" value="Thioredoxin-like_sf"/>
</dbReference>
<dbReference type="EC" id="1.11.1.24" evidence="1"/>
<dbReference type="InterPro" id="IPR013766">
    <property type="entry name" value="Thioredoxin_domain"/>
</dbReference>
<keyword evidence="3" id="KW-0049">Antioxidant</keyword>
<evidence type="ECO:0000313" key="12">
    <source>
        <dbReference type="Proteomes" id="UP000011693"/>
    </source>
</evidence>
<evidence type="ECO:0000256" key="5">
    <source>
        <dbReference type="ARBA" id="ARBA00023157"/>
    </source>
</evidence>
<dbReference type="PANTHER" id="PTHR42801:SF4">
    <property type="entry name" value="AHPC_TSA FAMILY PROTEIN"/>
    <property type="match status" value="1"/>
</dbReference>
<sequence>MLDSGDTAPEVSAINQDGKRVTLEFSRPTVLYFYPKDESPGCTIETRQFNEALDAYDDAGIEVFGVSTDDVESHSQFCSRYDLEFDLLADPTAAVANAFGVDTTDGTADRVTFVLTDGRVEHVYRNVEPNGHAREVLMDSLDEIIENPAETDLTQESQ</sequence>
<evidence type="ECO:0000256" key="8">
    <source>
        <dbReference type="ARBA" id="ARBA00038489"/>
    </source>
</evidence>
<keyword evidence="6" id="KW-0676">Redox-active center</keyword>